<gene>
    <name evidence="3" type="ORF">H8S00_11865</name>
</gene>
<reference evidence="3 4" key="1">
    <citation type="submission" date="2020-08" db="EMBL/GenBank/DDBJ databases">
        <title>Genome public.</title>
        <authorList>
            <person name="Liu C."/>
            <person name="Sun Q."/>
        </authorList>
    </citation>
    <scope>NUCLEOTIDE SEQUENCE [LARGE SCALE GENOMIC DNA]</scope>
    <source>
        <strain evidence="3 4">BX4</strain>
    </source>
</reference>
<name>A0ABR7F4X7_9FIRM</name>
<keyword evidence="4" id="KW-1185">Reference proteome</keyword>
<protein>
    <submittedName>
        <fullName evidence="3">CapA family protein</fullName>
    </submittedName>
</protein>
<evidence type="ECO:0000313" key="3">
    <source>
        <dbReference type="EMBL" id="MBC5668666.1"/>
    </source>
</evidence>
<dbReference type="Gene3D" id="3.60.21.10">
    <property type="match status" value="1"/>
</dbReference>
<evidence type="ECO:0000313" key="4">
    <source>
        <dbReference type="Proteomes" id="UP000597877"/>
    </source>
</evidence>
<dbReference type="InterPro" id="IPR052169">
    <property type="entry name" value="CW_Biosynth-Accessory"/>
</dbReference>
<dbReference type="CDD" id="cd07381">
    <property type="entry name" value="MPP_CapA"/>
    <property type="match status" value="1"/>
</dbReference>
<dbReference type="Proteomes" id="UP000597877">
    <property type="component" value="Unassembled WGS sequence"/>
</dbReference>
<dbReference type="EMBL" id="JACOOZ010000009">
    <property type="protein sequence ID" value="MBC5668666.1"/>
    <property type="molecule type" value="Genomic_DNA"/>
</dbReference>
<dbReference type="SMART" id="SM00854">
    <property type="entry name" value="PGA_cap"/>
    <property type="match status" value="1"/>
</dbReference>
<evidence type="ECO:0000259" key="2">
    <source>
        <dbReference type="SMART" id="SM00854"/>
    </source>
</evidence>
<evidence type="ECO:0000256" key="1">
    <source>
        <dbReference type="ARBA" id="ARBA00005662"/>
    </source>
</evidence>
<proteinExistence type="inferred from homology"/>
<dbReference type="InterPro" id="IPR019079">
    <property type="entry name" value="Capsule_synth_CapA"/>
</dbReference>
<dbReference type="InterPro" id="IPR029052">
    <property type="entry name" value="Metallo-depent_PP-like"/>
</dbReference>
<dbReference type="SUPFAM" id="SSF56300">
    <property type="entry name" value="Metallo-dependent phosphatases"/>
    <property type="match status" value="1"/>
</dbReference>
<dbReference type="RefSeq" id="WP_118589685.1">
    <property type="nucleotide sequence ID" value="NZ_JACOOZ010000009.1"/>
</dbReference>
<dbReference type="PANTHER" id="PTHR33393">
    <property type="entry name" value="POLYGLUTAMINE SYNTHESIS ACCESSORY PROTEIN RV0574C-RELATED"/>
    <property type="match status" value="1"/>
</dbReference>
<comment type="similarity">
    <text evidence="1">Belongs to the CapA family.</text>
</comment>
<sequence length="372" mass="42120">MKKYLIQVPVFVGLCILVLFAFNHLKHEPVTEVDQKADNRITEKVTTTNTTVSETTSLEETTSSDTTITLSFIGDCLCATDENAYYENTFNDVADVKPAFYFFEKVSSYFLSDDFTIGDCENVFSDSKNLKVSDKGQYADPKVEAYWFKSKAKNANILREGGIDFVSISNNHINDYGAKGHEDTCNALDTANVKWGEEGKIVYYKKDGFKIGIICASMYGTYAIPSIKEAVDNASKKSDYQILYFHGGTEAIHKPEQWKIDACRELVDYGVDLIMGDHPHVLQPMEKYNNKTIIYSLGNFIFGGNRHPENRTIIYQHTLTVRGGKLTNEAGKIIPCYVYTGDTNNWQPDIIKNKTEKRKVLQFMSGKRELPY</sequence>
<dbReference type="PANTHER" id="PTHR33393:SF11">
    <property type="entry name" value="POLYGLUTAMINE SYNTHESIS ACCESSORY PROTEIN RV0574C-RELATED"/>
    <property type="match status" value="1"/>
</dbReference>
<feature type="domain" description="Capsule synthesis protein CapA" evidence="2">
    <location>
        <begin position="69"/>
        <end position="304"/>
    </location>
</feature>
<organism evidence="3 4">
    <name type="scientific">Eubacterium segne</name>
    <dbReference type="NCBI Taxonomy" id="2763045"/>
    <lineage>
        <taxon>Bacteria</taxon>
        <taxon>Bacillati</taxon>
        <taxon>Bacillota</taxon>
        <taxon>Clostridia</taxon>
        <taxon>Eubacteriales</taxon>
        <taxon>Eubacteriaceae</taxon>
        <taxon>Eubacterium</taxon>
    </lineage>
</organism>
<comment type="caution">
    <text evidence="3">The sequence shown here is derived from an EMBL/GenBank/DDBJ whole genome shotgun (WGS) entry which is preliminary data.</text>
</comment>
<accession>A0ABR7F4X7</accession>
<dbReference type="Pfam" id="PF09587">
    <property type="entry name" value="PGA_cap"/>
    <property type="match status" value="1"/>
</dbReference>